<evidence type="ECO:0000256" key="1">
    <source>
        <dbReference type="SAM" id="MobiDB-lite"/>
    </source>
</evidence>
<feature type="compositionally biased region" description="Basic and acidic residues" evidence="1">
    <location>
        <begin position="480"/>
        <end position="489"/>
    </location>
</feature>
<protein>
    <recommendedName>
        <fullName evidence="6">Transmembrane protein</fullName>
    </recommendedName>
</protein>
<feature type="compositionally biased region" description="Polar residues" evidence="1">
    <location>
        <begin position="448"/>
        <end position="467"/>
    </location>
</feature>
<gene>
    <name evidence="4" type="ORF">MKZ38_008726</name>
</gene>
<feature type="region of interest" description="Disordered" evidence="1">
    <location>
        <begin position="47"/>
        <end position="120"/>
    </location>
</feature>
<feature type="transmembrane region" description="Helical" evidence="2">
    <location>
        <begin position="277"/>
        <end position="300"/>
    </location>
</feature>
<feature type="region of interest" description="Disordered" evidence="1">
    <location>
        <begin position="433"/>
        <end position="600"/>
    </location>
</feature>
<feature type="compositionally biased region" description="Basic and acidic residues" evidence="1">
    <location>
        <begin position="433"/>
        <end position="447"/>
    </location>
</feature>
<keyword evidence="2" id="KW-1133">Transmembrane helix</keyword>
<evidence type="ECO:0000313" key="4">
    <source>
        <dbReference type="EMBL" id="KAJ2893388.1"/>
    </source>
</evidence>
<dbReference type="Proteomes" id="UP001201980">
    <property type="component" value="Unassembled WGS sequence"/>
</dbReference>
<reference evidence="4" key="1">
    <citation type="submission" date="2022-07" db="EMBL/GenBank/DDBJ databases">
        <title>Draft genome sequence of Zalerion maritima ATCC 34329, a (micro)plastics degrading marine fungus.</title>
        <authorList>
            <person name="Paco A."/>
            <person name="Goncalves M.F.M."/>
            <person name="Rocha-Santos T.A.P."/>
            <person name="Alves A."/>
        </authorList>
    </citation>
    <scope>NUCLEOTIDE SEQUENCE</scope>
    <source>
        <strain evidence="4">ATCC 34329</strain>
    </source>
</reference>
<evidence type="ECO:0008006" key="6">
    <source>
        <dbReference type="Google" id="ProtNLM"/>
    </source>
</evidence>
<feature type="compositionally biased region" description="Basic and acidic residues" evidence="1">
    <location>
        <begin position="567"/>
        <end position="579"/>
    </location>
</feature>
<organism evidence="4 5">
    <name type="scientific">Zalerion maritima</name>
    <dbReference type="NCBI Taxonomy" id="339359"/>
    <lineage>
        <taxon>Eukaryota</taxon>
        <taxon>Fungi</taxon>
        <taxon>Dikarya</taxon>
        <taxon>Ascomycota</taxon>
        <taxon>Pezizomycotina</taxon>
        <taxon>Sordariomycetes</taxon>
        <taxon>Lulworthiomycetidae</taxon>
        <taxon>Lulworthiales</taxon>
        <taxon>Lulworthiaceae</taxon>
        <taxon>Zalerion</taxon>
    </lineage>
</organism>
<feature type="chain" id="PRO_5042159511" description="Transmembrane protein" evidence="3">
    <location>
        <begin position="25"/>
        <end position="600"/>
    </location>
</feature>
<keyword evidence="5" id="KW-1185">Reference proteome</keyword>
<comment type="caution">
    <text evidence="4">The sequence shown here is derived from an EMBL/GenBank/DDBJ whole genome shotgun (WGS) entry which is preliminary data.</text>
</comment>
<feature type="compositionally biased region" description="Basic and acidic residues" evidence="1">
    <location>
        <begin position="532"/>
        <end position="546"/>
    </location>
</feature>
<evidence type="ECO:0000256" key="3">
    <source>
        <dbReference type="SAM" id="SignalP"/>
    </source>
</evidence>
<feature type="compositionally biased region" description="Polar residues" evidence="1">
    <location>
        <begin position="376"/>
        <end position="386"/>
    </location>
</feature>
<feature type="signal peptide" evidence="3">
    <location>
        <begin position="1"/>
        <end position="24"/>
    </location>
</feature>
<feature type="compositionally biased region" description="Low complexity" evidence="1">
    <location>
        <begin position="501"/>
        <end position="511"/>
    </location>
</feature>
<accession>A0AAD5RH42</accession>
<dbReference type="AlphaFoldDB" id="A0AAD5RH42"/>
<keyword evidence="2" id="KW-0472">Membrane</keyword>
<feature type="region of interest" description="Disordered" evidence="1">
    <location>
        <begin position="308"/>
        <end position="386"/>
    </location>
</feature>
<proteinExistence type="predicted"/>
<name>A0AAD5RH42_9PEZI</name>
<evidence type="ECO:0000256" key="2">
    <source>
        <dbReference type="SAM" id="Phobius"/>
    </source>
</evidence>
<keyword evidence="3" id="KW-0732">Signal</keyword>
<keyword evidence="2" id="KW-0812">Transmembrane</keyword>
<sequence length="600" mass="63377">MLARRMLELVLLFVFALEFTAANARGRCYRERRGTEPDTHECIQQGNVATQEQDANAPGDAGEGGTLGVRRGEDSGGSDNIPAAPHTASSIIQPTGSSTPNKRSTAAPLSSTTPPARLETRQHFPIDDPVGTISQLSRSLSLVSSSASSAISSISSSAFYVSQSFRQSLDNQQRSANTAVQSAQSSARSAITSTVGSLSVSASIAMASLSASASSAQSRAASSAANSVSMALASAWQAVESASSDVQSARLKVATVRAEASNQIHQAQGAVVSVTQAALGIVGAIIGSSILSILTFYLILRYRKQKRKERAEKDYNRKPAIGYPQPSPYNGLEPSSFTAPPTRTVLAPRKLQSRARTTKLDTAPRPPGVSRIDTARATQAPSQAVSNYPSGVGMGATLSPRTAAVGYATSDYASGNWPIKQMFSLENGTMVRRDSTEDSIRVRKDSSDNTTMVRTPSSTGSAPNFSRRQTRAVASAPLSSEERQRRESEPSVEPTFVPGHSRSGSTSTLVGSGVGSDLRSPLRRNVVSLFPRPRDGGGVKFVRPENRVSANGGMKDAPLPPPPTFDGVDRLSRVSEENRLSAAPNLELRAGGKVSPFKWP</sequence>
<dbReference type="EMBL" id="JAKWBI020000610">
    <property type="protein sequence ID" value="KAJ2893388.1"/>
    <property type="molecule type" value="Genomic_DNA"/>
</dbReference>
<evidence type="ECO:0000313" key="5">
    <source>
        <dbReference type="Proteomes" id="UP001201980"/>
    </source>
</evidence>
<feature type="compositionally biased region" description="Polar residues" evidence="1">
    <location>
        <begin position="87"/>
        <end position="114"/>
    </location>
</feature>